<dbReference type="AlphaFoldDB" id="A0A3N4KYP5"/>
<dbReference type="STRING" id="1392247.A0A3N4KYP5"/>
<dbReference type="InParanoid" id="A0A3N4KYP5"/>
<evidence type="ECO:0000313" key="3">
    <source>
        <dbReference type="EMBL" id="RPB14539.1"/>
    </source>
</evidence>
<evidence type="ECO:0000313" key="4">
    <source>
        <dbReference type="Proteomes" id="UP000277580"/>
    </source>
</evidence>
<protein>
    <recommendedName>
        <fullName evidence="2">CTLH domain-containing protein</fullName>
    </recommendedName>
</protein>
<organism evidence="3 4">
    <name type="scientific">Morchella conica CCBAS932</name>
    <dbReference type="NCBI Taxonomy" id="1392247"/>
    <lineage>
        <taxon>Eukaryota</taxon>
        <taxon>Fungi</taxon>
        <taxon>Dikarya</taxon>
        <taxon>Ascomycota</taxon>
        <taxon>Pezizomycotina</taxon>
        <taxon>Pezizomycetes</taxon>
        <taxon>Pezizales</taxon>
        <taxon>Morchellaceae</taxon>
        <taxon>Morchella</taxon>
    </lineage>
</organism>
<evidence type="ECO:0000259" key="2">
    <source>
        <dbReference type="PROSITE" id="PS50897"/>
    </source>
</evidence>
<dbReference type="PANTHER" id="PTHR12864">
    <property type="entry name" value="RAN BINDING PROTEIN 9-RELATED"/>
    <property type="match status" value="1"/>
</dbReference>
<name>A0A3N4KYP5_9PEZI</name>
<dbReference type="SMART" id="SM00757">
    <property type="entry name" value="CRA"/>
    <property type="match status" value="1"/>
</dbReference>
<dbReference type="SMART" id="SM00668">
    <property type="entry name" value="CTLH"/>
    <property type="match status" value="1"/>
</dbReference>
<comment type="function">
    <text evidence="1">Involved in the proteasome-dependent degradation of fructose-1,6-bisphosphatase.</text>
</comment>
<sequence length="216" mass="24218">MRSRLPKLMNYLVIEGYNSAAVKFAQEANISPQIDLESIQERVEIRNAIHRGDIQSAKERINELNPEILDTNPSLHFSLLRLQLIELIRKCTSDPDGDISAALTFATNELAPRAPSNPAFLKDLERTMALLCFPPASLAPPLVGLMDPALRKEVARKVNEAILEAQGVQKEARIRRLVRLRAWSEQRMRSEKKDIPLMDLGLDLGQAVDEPMGSCQ</sequence>
<dbReference type="InterPro" id="IPR050618">
    <property type="entry name" value="Ubq-SigPath_Reg"/>
</dbReference>
<dbReference type="Proteomes" id="UP000277580">
    <property type="component" value="Unassembled WGS sequence"/>
</dbReference>
<dbReference type="InterPro" id="IPR024964">
    <property type="entry name" value="CTLH/CRA"/>
</dbReference>
<dbReference type="InterPro" id="IPR013144">
    <property type="entry name" value="CRA_dom"/>
</dbReference>
<accession>A0A3N4KYP5</accession>
<dbReference type="InterPro" id="IPR006595">
    <property type="entry name" value="CTLH_C"/>
</dbReference>
<gene>
    <name evidence="3" type="ORF">P167DRAFT_56413</name>
</gene>
<reference evidence="3 4" key="1">
    <citation type="journal article" date="2018" name="Nat. Ecol. Evol.">
        <title>Pezizomycetes genomes reveal the molecular basis of ectomycorrhizal truffle lifestyle.</title>
        <authorList>
            <person name="Murat C."/>
            <person name="Payen T."/>
            <person name="Noel B."/>
            <person name="Kuo A."/>
            <person name="Morin E."/>
            <person name="Chen J."/>
            <person name="Kohler A."/>
            <person name="Krizsan K."/>
            <person name="Balestrini R."/>
            <person name="Da Silva C."/>
            <person name="Montanini B."/>
            <person name="Hainaut M."/>
            <person name="Levati E."/>
            <person name="Barry K.W."/>
            <person name="Belfiori B."/>
            <person name="Cichocki N."/>
            <person name="Clum A."/>
            <person name="Dockter R.B."/>
            <person name="Fauchery L."/>
            <person name="Guy J."/>
            <person name="Iotti M."/>
            <person name="Le Tacon F."/>
            <person name="Lindquist E.A."/>
            <person name="Lipzen A."/>
            <person name="Malagnac F."/>
            <person name="Mello A."/>
            <person name="Molinier V."/>
            <person name="Miyauchi S."/>
            <person name="Poulain J."/>
            <person name="Riccioni C."/>
            <person name="Rubini A."/>
            <person name="Sitrit Y."/>
            <person name="Splivallo R."/>
            <person name="Traeger S."/>
            <person name="Wang M."/>
            <person name="Zifcakova L."/>
            <person name="Wipf D."/>
            <person name="Zambonelli A."/>
            <person name="Paolocci F."/>
            <person name="Nowrousian M."/>
            <person name="Ottonello S."/>
            <person name="Baldrian P."/>
            <person name="Spatafora J.W."/>
            <person name="Henrissat B."/>
            <person name="Nagy L.G."/>
            <person name="Aury J.M."/>
            <person name="Wincker P."/>
            <person name="Grigoriev I.V."/>
            <person name="Bonfante P."/>
            <person name="Martin F.M."/>
        </authorList>
    </citation>
    <scope>NUCLEOTIDE SEQUENCE [LARGE SCALE GENOMIC DNA]</scope>
    <source>
        <strain evidence="3 4">CCBAS932</strain>
    </source>
</reference>
<evidence type="ECO:0000256" key="1">
    <source>
        <dbReference type="ARBA" id="ARBA00002343"/>
    </source>
</evidence>
<dbReference type="EMBL" id="ML119117">
    <property type="protein sequence ID" value="RPB14539.1"/>
    <property type="molecule type" value="Genomic_DNA"/>
</dbReference>
<dbReference type="PROSITE" id="PS50896">
    <property type="entry name" value="LISH"/>
    <property type="match status" value="1"/>
</dbReference>
<dbReference type="OrthoDB" id="2415936at2759"/>
<proteinExistence type="predicted"/>
<dbReference type="Pfam" id="PF10607">
    <property type="entry name" value="CTLH"/>
    <property type="match status" value="1"/>
</dbReference>
<dbReference type="PROSITE" id="PS50897">
    <property type="entry name" value="CTLH"/>
    <property type="match status" value="1"/>
</dbReference>
<dbReference type="InterPro" id="IPR006594">
    <property type="entry name" value="LisH"/>
</dbReference>
<dbReference type="Pfam" id="PF08513">
    <property type="entry name" value="LisH"/>
    <property type="match status" value="1"/>
</dbReference>
<feature type="domain" description="CTLH" evidence="2">
    <location>
        <begin position="38"/>
        <end position="95"/>
    </location>
</feature>
<keyword evidence="4" id="KW-1185">Reference proteome</keyword>